<proteinExistence type="predicted"/>
<evidence type="ECO:0000313" key="3">
    <source>
        <dbReference type="Proteomes" id="UP001165677"/>
    </source>
</evidence>
<keyword evidence="1" id="KW-0812">Transmembrane</keyword>
<sequence>MNLYVLMQYCFFGFGIYNLFFLVLRKIKALQDKVKFKEIDQAATLTIFFCGLIYLVNWSFDWLYIFINHDSENSKYIINRLNGPYGFSVYAQQLSYITSCLLFFLNFIKKNSFLRFIIGFIFLFNFEKFVIITSSFHRDYLPSSWTMYHQSYGWLIADWLIKTSIFMSFTTITYFVINKNKR</sequence>
<dbReference type="RefSeq" id="WP_264368488.1">
    <property type="nucleotide sequence ID" value="NZ_JAPCIO010000003.1"/>
</dbReference>
<keyword evidence="3" id="KW-1185">Reference proteome</keyword>
<name>A0ABT3EGE1_9FLAO</name>
<gene>
    <name evidence="2" type="ORF">OJ995_05320</name>
</gene>
<feature type="transmembrane region" description="Helical" evidence="1">
    <location>
        <begin position="112"/>
        <end position="132"/>
    </location>
</feature>
<feature type="transmembrane region" description="Helical" evidence="1">
    <location>
        <begin position="6"/>
        <end position="24"/>
    </location>
</feature>
<evidence type="ECO:0000256" key="1">
    <source>
        <dbReference type="SAM" id="Phobius"/>
    </source>
</evidence>
<organism evidence="2 3">
    <name type="scientific">Flavobacterium lacisediminis</name>
    <dbReference type="NCBI Taxonomy" id="2989705"/>
    <lineage>
        <taxon>Bacteria</taxon>
        <taxon>Pseudomonadati</taxon>
        <taxon>Bacteroidota</taxon>
        <taxon>Flavobacteriia</taxon>
        <taxon>Flavobacteriales</taxon>
        <taxon>Flavobacteriaceae</taxon>
        <taxon>Flavobacterium</taxon>
    </lineage>
</organism>
<dbReference type="EMBL" id="JAPCIO010000003">
    <property type="protein sequence ID" value="MCW1147634.1"/>
    <property type="molecule type" value="Genomic_DNA"/>
</dbReference>
<evidence type="ECO:0000313" key="2">
    <source>
        <dbReference type="EMBL" id="MCW1147634.1"/>
    </source>
</evidence>
<accession>A0ABT3EGE1</accession>
<evidence type="ECO:0008006" key="4">
    <source>
        <dbReference type="Google" id="ProtNLM"/>
    </source>
</evidence>
<dbReference type="Proteomes" id="UP001165677">
    <property type="component" value="Unassembled WGS sequence"/>
</dbReference>
<reference evidence="2" key="1">
    <citation type="submission" date="2022-10" db="EMBL/GenBank/DDBJ databases">
        <title>Flavobacterium sp. nov., a bacterium isolated from lake sediment.</title>
        <authorList>
            <person name="Qu J.-H."/>
        </authorList>
    </citation>
    <scope>NUCLEOTIDE SEQUENCE</scope>
    <source>
        <strain evidence="2">TH16-21</strain>
    </source>
</reference>
<feature type="transmembrane region" description="Helical" evidence="1">
    <location>
        <begin position="87"/>
        <end position="105"/>
    </location>
</feature>
<comment type="caution">
    <text evidence="2">The sequence shown here is derived from an EMBL/GenBank/DDBJ whole genome shotgun (WGS) entry which is preliminary data.</text>
</comment>
<protein>
    <recommendedName>
        <fullName evidence="4">Exosortase K</fullName>
    </recommendedName>
</protein>
<keyword evidence="1" id="KW-0472">Membrane</keyword>
<feature type="transmembrane region" description="Helical" evidence="1">
    <location>
        <begin position="45"/>
        <end position="67"/>
    </location>
</feature>
<keyword evidence="1" id="KW-1133">Transmembrane helix</keyword>
<feature type="transmembrane region" description="Helical" evidence="1">
    <location>
        <begin position="152"/>
        <end position="177"/>
    </location>
</feature>